<dbReference type="RefSeq" id="WP_090726944.1">
    <property type="nucleotide sequence ID" value="NZ_FOOU01000005.1"/>
</dbReference>
<accession>A0A1I2QUC1</accession>
<reference evidence="2" key="1">
    <citation type="submission" date="2016-10" db="EMBL/GenBank/DDBJ databases">
        <authorList>
            <person name="Varghese N."/>
            <person name="Submissions S."/>
        </authorList>
    </citation>
    <scope>NUCLEOTIDE SEQUENCE [LARGE SCALE GENOMIC DNA]</scope>
    <source>
        <strain evidence="2">CGMCC 1.10971</strain>
    </source>
</reference>
<dbReference type="STRING" id="1045558.SAMN05216175_10552"/>
<sequence length="114" mass="12552">MDSDTSYWFVGALWGGNGDQTQRFISQGIWENGYDDKHLDLVKAIKPGDKIAIKAAFTQKNDLPFQSKGSTASVMAIKARGTVTSNEGDGRLIHVDWEPLTPEKRGKTRGNLKA</sequence>
<proteinExistence type="predicted"/>
<organism evidence="1 2">
    <name type="scientific">Neptunomonas qingdaonensis</name>
    <dbReference type="NCBI Taxonomy" id="1045558"/>
    <lineage>
        <taxon>Bacteria</taxon>
        <taxon>Pseudomonadati</taxon>
        <taxon>Pseudomonadota</taxon>
        <taxon>Gammaproteobacteria</taxon>
        <taxon>Oceanospirillales</taxon>
        <taxon>Oceanospirillaceae</taxon>
        <taxon>Neptunomonas</taxon>
    </lineage>
</organism>
<dbReference type="Proteomes" id="UP000198623">
    <property type="component" value="Unassembled WGS sequence"/>
</dbReference>
<dbReference type="OrthoDB" id="9781481at2"/>
<protein>
    <submittedName>
        <fullName evidence="1">5-methylcytosine-specific restriction enzyme B</fullName>
    </submittedName>
</protein>
<gene>
    <name evidence="1" type="ORF">SAMN05216175_10552</name>
</gene>
<evidence type="ECO:0000313" key="1">
    <source>
        <dbReference type="EMBL" id="SFG29867.1"/>
    </source>
</evidence>
<keyword evidence="2" id="KW-1185">Reference proteome</keyword>
<dbReference type="AlphaFoldDB" id="A0A1I2QUC1"/>
<dbReference type="EMBL" id="FOOU01000005">
    <property type="protein sequence ID" value="SFG29867.1"/>
    <property type="molecule type" value="Genomic_DNA"/>
</dbReference>
<name>A0A1I2QUC1_9GAMM</name>
<evidence type="ECO:0000313" key="2">
    <source>
        <dbReference type="Proteomes" id="UP000198623"/>
    </source>
</evidence>